<evidence type="ECO:0000259" key="5">
    <source>
        <dbReference type="Pfam" id="PF04828"/>
    </source>
</evidence>
<evidence type="ECO:0000256" key="1">
    <source>
        <dbReference type="ARBA" id="ARBA00005495"/>
    </source>
</evidence>
<evidence type="ECO:0000256" key="2">
    <source>
        <dbReference type="ARBA" id="ARBA00022723"/>
    </source>
</evidence>
<dbReference type="Pfam" id="PF04828">
    <property type="entry name" value="GFA"/>
    <property type="match status" value="1"/>
</dbReference>
<evidence type="ECO:0000313" key="6">
    <source>
        <dbReference type="EMBL" id="MCZ2720584.1"/>
    </source>
</evidence>
<keyword evidence="2" id="KW-0479">Metal-binding</keyword>
<dbReference type="Proteomes" id="UP001149719">
    <property type="component" value="Unassembled WGS sequence"/>
</dbReference>
<protein>
    <submittedName>
        <fullName evidence="6">GFA family protein</fullName>
    </submittedName>
</protein>
<dbReference type="EMBL" id="JAPUBN010000010">
    <property type="protein sequence ID" value="MCZ2720584.1"/>
    <property type="molecule type" value="Genomic_DNA"/>
</dbReference>
<organism evidence="6 7">
    <name type="scientific">Marinomonas phaeophyticola</name>
    <dbReference type="NCBI Taxonomy" id="3004091"/>
    <lineage>
        <taxon>Bacteria</taxon>
        <taxon>Pseudomonadati</taxon>
        <taxon>Pseudomonadota</taxon>
        <taxon>Gammaproteobacteria</taxon>
        <taxon>Oceanospirillales</taxon>
        <taxon>Oceanospirillaceae</taxon>
        <taxon>Marinomonas</taxon>
    </lineage>
</organism>
<comment type="similarity">
    <text evidence="1">Belongs to the Gfa family.</text>
</comment>
<keyword evidence="3" id="KW-0862">Zinc</keyword>
<gene>
    <name evidence="6" type="ORF">O1D97_02705</name>
</gene>
<evidence type="ECO:0000256" key="3">
    <source>
        <dbReference type="ARBA" id="ARBA00022833"/>
    </source>
</evidence>
<name>A0ABT4JSK1_9GAMM</name>
<evidence type="ECO:0000256" key="4">
    <source>
        <dbReference type="ARBA" id="ARBA00023239"/>
    </source>
</evidence>
<keyword evidence="4" id="KW-0456">Lyase</keyword>
<feature type="domain" description="CENP-V/GFA" evidence="5">
    <location>
        <begin position="9"/>
        <end position="62"/>
    </location>
</feature>
<comment type="caution">
    <text evidence="6">The sequence shown here is derived from an EMBL/GenBank/DDBJ whole genome shotgun (WGS) entry which is preliminary data.</text>
</comment>
<dbReference type="PANTHER" id="PTHR33337:SF40">
    <property type="entry name" value="CENP-V_GFA DOMAIN-CONTAINING PROTEIN-RELATED"/>
    <property type="match status" value="1"/>
</dbReference>
<dbReference type="SUPFAM" id="SSF51316">
    <property type="entry name" value="Mss4-like"/>
    <property type="match status" value="1"/>
</dbReference>
<reference evidence="6" key="1">
    <citation type="submission" date="2022-12" db="EMBL/GenBank/DDBJ databases">
        <title>Marinomonas 15G1-11 sp. nov, isolated from marine algae.</title>
        <authorList>
            <person name="Butt M."/>
            <person name="Choi D.G."/>
            <person name="Kim J.M."/>
            <person name="Lee J.K."/>
            <person name="Baek J.H."/>
            <person name="Jeon C.O."/>
        </authorList>
    </citation>
    <scope>NUCLEOTIDE SEQUENCE</scope>
    <source>
        <strain evidence="6">15G1-11</strain>
    </source>
</reference>
<dbReference type="InterPro" id="IPR011057">
    <property type="entry name" value="Mss4-like_sf"/>
</dbReference>
<dbReference type="Gene3D" id="3.90.1590.10">
    <property type="entry name" value="glutathione-dependent formaldehyde- activating enzyme (gfa)"/>
    <property type="match status" value="1"/>
</dbReference>
<accession>A0ABT4JSK1</accession>
<sequence>MDLWQKKVRRFESSERVRRGFCKECGSNLYYYNKDHPNHLDIPLSVIDDEMNVKPDCHIYVSCKPDWYEINDDLPQHLLDQ</sequence>
<dbReference type="InterPro" id="IPR006913">
    <property type="entry name" value="CENP-V/GFA"/>
</dbReference>
<keyword evidence="7" id="KW-1185">Reference proteome</keyword>
<proteinExistence type="inferred from homology"/>
<dbReference type="PANTHER" id="PTHR33337">
    <property type="entry name" value="GFA DOMAIN-CONTAINING PROTEIN"/>
    <property type="match status" value="1"/>
</dbReference>
<evidence type="ECO:0000313" key="7">
    <source>
        <dbReference type="Proteomes" id="UP001149719"/>
    </source>
</evidence>